<dbReference type="AlphaFoldDB" id="A0AA39I4B7"/>
<dbReference type="Gene3D" id="3.40.50.300">
    <property type="entry name" value="P-loop containing nucleotide triphosphate hydrolases"/>
    <property type="match status" value="1"/>
</dbReference>
<reference evidence="2" key="1">
    <citation type="submission" date="2023-06" db="EMBL/GenBank/DDBJ databases">
        <title>Genomic analysis of the entomopathogenic nematode Steinernema hermaphroditum.</title>
        <authorList>
            <person name="Schwarz E.M."/>
            <person name="Heppert J.K."/>
            <person name="Baniya A."/>
            <person name="Schwartz H.T."/>
            <person name="Tan C.-H."/>
            <person name="Antoshechkin I."/>
            <person name="Sternberg P.W."/>
            <person name="Goodrich-Blair H."/>
            <person name="Dillman A.R."/>
        </authorList>
    </citation>
    <scope>NUCLEOTIDE SEQUENCE</scope>
    <source>
        <strain evidence="2">PS9179</strain>
        <tissue evidence="2">Whole animal</tissue>
    </source>
</reference>
<dbReference type="EMBL" id="JAUCMV010000002">
    <property type="protein sequence ID" value="KAK0417577.1"/>
    <property type="molecule type" value="Genomic_DNA"/>
</dbReference>
<keyword evidence="1" id="KW-1133">Transmembrane helix</keyword>
<keyword evidence="3" id="KW-1185">Reference proteome</keyword>
<dbReference type="SUPFAM" id="SSF52540">
    <property type="entry name" value="P-loop containing nucleoside triphosphate hydrolases"/>
    <property type="match status" value="1"/>
</dbReference>
<gene>
    <name evidence="2" type="ORF">QR680_013091</name>
</gene>
<proteinExistence type="predicted"/>
<dbReference type="GO" id="GO:0043531">
    <property type="term" value="F:ADP binding"/>
    <property type="evidence" value="ECO:0007669"/>
    <property type="project" value="InterPro"/>
</dbReference>
<name>A0AA39I4B7_9BILA</name>
<dbReference type="PANTHER" id="PTHR22845:SF5">
    <property type="entry name" value="APOPTOTIC PROTEASE-ACTIVATING FACTOR 1"/>
    <property type="match status" value="1"/>
</dbReference>
<dbReference type="SUPFAM" id="SSF47986">
    <property type="entry name" value="DEATH domain"/>
    <property type="match status" value="1"/>
</dbReference>
<feature type="transmembrane region" description="Helical" evidence="1">
    <location>
        <begin position="485"/>
        <end position="504"/>
    </location>
</feature>
<sequence>MLSEKERDLLEGAVYGLLSSFDPLDALEAVPIRALFTSEEYNQIRSTRNRQSRISTFFRFYVRKDGISLVPLREYFAHSTQYFLADLLSGIVHVEDEPSPSHCQPLTHPRILHALSETMVPPRVKNHVRRQALVKKLCAKLVSLAKLDSFWLVIDGIAGSGKTSLIVDVLRDCPHLLSLYFSDIVWIRDQCDVKSRLSSLYCHAKVMVTPPESLERFGEDPEVIKLDVAKCIAAMPFPLVIIDEIYLEDSVRWFDSLNCRIVATTSNRGLFHSAANQVEHFSLDSKNQFSFEETRAMFAECRPTPTTSLLNNIVAESGGNPALIAKMKEISRNRTDRLQRCLQLLKDSSLHRLRCSTSYPSPSMCEAVAKMTTMLSEGERKCLESLTKYPPDASFSLADAASTMPIDVCGRESEVDRALEQLEIFVDCNLLEEIETRSEQIEEHYRYQMSPVIHKYLRNRLESNREPEDGSPSVPDSPMSSTFSWLGWTGIVSAVIAGVAYVGFRRGRKVR</sequence>
<dbReference type="InterPro" id="IPR011029">
    <property type="entry name" value="DEATH-like_dom_sf"/>
</dbReference>
<dbReference type="GO" id="GO:0005829">
    <property type="term" value="C:cytosol"/>
    <property type="evidence" value="ECO:0007669"/>
    <property type="project" value="UniProtKB-ARBA"/>
</dbReference>
<keyword evidence="1" id="KW-0812">Transmembrane</keyword>
<dbReference type="Gene3D" id="1.10.10.10">
    <property type="entry name" value="Winged helix-like DNA-binding domain superfamily/Winged helix DNA-binding domain"/>
    <property type="match status" value="1"/>
</dbReference>
<evidence type="ECO:0000256" key="1">
    <source>
        <dbReference type="SAM" id="Phobius"/>
    </source>
</evidence>
<evidence type="ECO:0008006" key="4">
    <source>
        <dbReference type="Google" id="ProtNLM"/>
    </source>
</evidence>
<dbReference type="InterPro" id="IPR036388">
    <property type="entry name" value="WH-like_DNA-bd_sf"/>
</dbReference>
<comment type="caution">
    <text evidence="2">The sequence shown here is derived from an EMBL/GenBank/DDBJ whole genome shotgun (WGS) entry which is preliminary data.</text>
</comment>
<dbReference type="GO" id="GO:0006915">
    <property type="term" value="P:apoptotic process"/>
    <property type="evidence" value="ECO:0007669"/>
    <property type="project" value="UniProtKB-KW"/>
</dbReference>
<organism evidence="2 3">
    <name type="scientific">Steinernema hermaphroditum</name>
    <dbReference type="NCBI Taxonomy" id="289476"/>
    <lineage>
        <taxon>Eukaryota</taxon>
        <taxon>Metazoa</taxon>
        <taxon>Ecdysozoa</taxon>
        <taxon>Nematoda</taxon>
        <taxon>Chromadorea</taxon>
        <taxon>Rhabditida</taxon>
        <taxon>Tylenchina</taxon>
        <taxon>Panagrolaimomorpha</taxon>
        <taxon>Strongyloidoidea</taxon>
        <taxon>Steinernematidae</taxon>
        <taxon>Steinernema</taxon>
    </lineage>
</organism>
<evidence type="ECO:0000313" key="2">
    <source>
        <dbReference type="EMBL" id="KAK0417577.1"/>
    </source>
</evidence>
<keyword evidence="1" id="KW-0472">Membrane</keyword>
<protein>
    <recommendedName>
        <fullName evidence="4">NB-ARC domain-containing protein</fullName>
    </recommendedName>
</protein>
<dbReference type="InterPro" id="IPR027417">
    <property type="entry name" value="P-loop_NTPase"/>
</dbReference>
<accession>A0AA39I4B7</accession>
<dbReference type="PANTHER" id="PTHR22845">
    <property type="entry name" value="APOPTOTIC PROTEASE-ACTIVATING FACTOR 1"/>
    <property type="match status" value="1"/>
</dbReference>
<dbReference type="Proteomes" id="UP001175271">
    <property type="component" value="Unassembled WGS sequence"/>
</dbReference>
<dbReference type="Gene3D" id="1.10.533.10">
    <property type="entry name" value="Death Domain, Fas"/>
    <property type="match status" value="1"/>
</dbReference>
<evidence type="ECO:0000313" key="3">
    <source>
        <dbReference type="Proteomes" id="UP001175271"/>
    </source>
</evidence>